<keyword evidence="3" id="KW-0804">Transcription</keyword>
<evidence type="ECO:0000313" key="6">
    <source>
        <dbReference type="Proteomes" id="UP000006772"/>
    </source>
</evidence>
<dbReference type="InterPro" id="IPR050679">
    <property type="entry name" value="Bact_HTH_transcr_reg"/>
</dbReference>
<dbReference type="GO" id="GO:0003677">
    <property type="term" value="F:DNA binding"/>
    <property type="evidence" value="ECO:0007669"/>
    <property type="project" value="UniProtKB-KW"/>
</dbReference>
<dbReference type="InterPro" id="IPR000524">
    <property type="entry name" value="Tscrpt_reg_HTH_GntR"/>
</dbReference>
<dbReference type="PANTHER" id="PTHR44846">
    <property type="entry name" value="MANNOSYL-D-GLYCERATE TRANSPORT/METABOLISM SYSTEM REPRESSOR MNGR-RELATED"/>
    <property type="match status" value="1"/>
</dbReference>
<protein>
    <submittedName>
        <fullName evidence="5">GntR family transcriptional regulator</fullName>
    </submittedName>
</protein>
<dbReference type="InterPro" id="IPR036388">
    <property type="entry name" value="WH-like_DNA-bd_sf"/>
</dbReference>
<evidence type="ECO:0000256" key="3">
    <source>
        <dbReference type="ARBA" id="ARBA00023163"/>
    </source>
</evidence>
<keyword evidence="2" id="KW-0238">DNA-binding</keyword>
<evidence type="ECO:0000256" key="2">
    <source>
        <dbReference type="ARBA" id="ARBA00023125"/>
    </source>
</evidence>
<dbReference type="SMART" id="SM00866">
    <property type="entry name" value="UTRA"/>
    <property type="match status" value="1"/>
</dbReference>
<dbReference type="EMBL" id="AEEC02000001">
    <property type="protein sequence ID" value="EOA06715.1"/>
    <property type="molecule type" value="Genomic_DNA"/>
</dbReference>
<dbReference type="SMART" id="SM00345">
    <property type="entry name" value="HTH_GNTR"/>
    <property type="match status" value="1"/>
</dbReference>
<dbReference type="CDD" id="cd07377">
    <property type="entry name" value="WHTH_GntR"/>
    <property type="match status" value="1"/>
</dbReference>
<dbReference type="InterPro" id="IPR036390">
    <property type="entry name" value="WH_DNA-bd_sf"/>
</dbReference>
<dbReference type="Pfam" id="PF07702">
    <property type="entry name" value="UTRA"/>
    <property type="match status" value="1"/>
</dbReference>
<dbReference type="AlphaFoldDB" id="A0AAI9IIJ3"/>
<sequence length="243" mass="27271">MPDQSVDGRLPLYLQLRDLLAAQIRAQKWQPGQAIPSEAELSQTHQMAVGTVRRAIETLIAEGLVERTHGRGTFVRKARFDNSLFRFFRFESAEGQPLAPRSVIVGRKTIEAPRQVAEALHLKPHARVIELLRLRTVDDQPVLAENIYLCAQRFKALADKAPEDFGDLLYPLYERECGLIVASARETLTVETVTAAQARLLGLKEKTPVVVIERIAFGSDGTPLEWRQSRGAASKFRYSAEIR</sequence>
<dbReference type="SUPFAM" id="SSF64288">
    <property type="entry name" value="Chorismate lyase-like"/>
    <property type="match status" value="1"/>
</dbReference>
<dbReference type="Gene3D" id="1.10.10.10">
    <property type="entry name" value="Winged helix-like DNA-binding domain superfamily/Winged helix DNA-binding domain"/>
    <property type="match status" value="1"/>
</dbReference>
<evidence type="ECO:0000313" key="5">
    <source>
        <dbReference type="EMBL" id="EOA06715.1"/>
    </source>
</evidence>
<feature type="domain" description="HTH gntR-type" evidence="4">
    <location>
        <begin position="10"/>
        <end position="78"/>
    </location>
</feature>
<dbReference type="Gene3D" id="3.40.1410.10">
    <property type="entry name" value="Chorismate lyase-like"/>
    <property type="match status" value="1"/>
</dbReference>
<dbReference type="Pfam" id="PF00392">
    <property type="entry name" value="GntR"/>
    <property type="match status" value="1"/>
</dbReference>
<dbReference type="SUPFAM" id="SSF46785">
    <property type="entry name" value="Winged helix' DNA-binding domain"/>
    <property type="match status" value="1"/>
</dbReference>
<organism evidence="5 6">
    <name type="scientific">Herbaspirillum frisingense GSF30</name>
    <dbReference type="NCBI Taxonomy" id="864073"/>
    <lineage>
        <taxon>Bacteria</taxon>
        <taxon>Pseudomonadati</taxon>
        <taxon>Pseudomonadota</taxon>
        <taxon>Betaproteobacteria</taxon>
        <taxon>Burkholderiales</taxon>
        <taxon>Oxalobacteraceae</taxon>
        <taxon>Herbaspirillum</taxon>
    </lineage>
</organism>
<accession>A0AAI9IIJ3</accession>
<dbReference type="GO" id="GO:0003700">
    <property type="term" value="F:DNA-binding transcription factor activity"/>
    <property type="evidence" value="ECO:0007669"/>
    <property type="project" value="InterPro"/>
</dbReference>
<keyword evidence="1" id="KW-0805">Transcription regulation</keyword>
<gene>
    <name evidence="5" type="ORF">HFRIS_000340</name>
</gene>
<comment type="caution">
    <text evidence="5">The sequence shown here is derived from an EMBL/GenBank/DDBJ whole genome shotgun (WGS) entry which is preliminary data.</text>
</comment>
<reference evidence="5 6" key="1">
    <citation type="journal article" date="2013" name="Front. Microbiol.">
        <title>The genome of the endophytic bacterium H. frisingense GSF30(T) identifies diverse strategies in the Herbaspirillum genus to interact with plants.</title>
        <authorList>
            <person name="Straub D."/>
            <person name="Rothballer M."/>
            <person name="Hartmann A."/>
            <person name="Ludewig U."/>
        </authorList>
    </citation>
    <scope>NUCLEOTIDE SEQUENCE [LARGE SCALE GENOMIC DNA]</scope>
    <source>
        <strain evidence="5 6">GSF30</strain>
    </source>
</reference>
<proteinExistence type="predicted"/>
<evidence type="ECO:0000259" key="4">
    <source>
        <dbReference type="PROSITE" id="PS50949"/>
    </source>
</evidence>
<dbReference type="GO" id="GO:0045892">
    <property type="term" value="P:negative regulation of DNA-templated transcription"/>
    <property type="evidence" value="ECO:0007669"/>
    <property type="project" value="TreeGrafter"/>
</dbReference>
<evidence type="ECO:0000256" key="1">
    <source>
        <dbReference type="ARBA" id="ARBA00023015"/>
    </source>
</evidence>
<dbReference type="Proteomes" id="UP000006772">
    <property type="component" value="Unassembled WGS sequence"/>
</dbReference>
<dbReference type="InterPro" id="IPR011663">
    <property type="entry name" value="UTRA"/>
</dbReference>
<dbReference type="RefSeq" id="WP_006461190.1">
    <property type="nucleotide sequence ID" value="NZ_AEEC02000001.1"/>
</dbReference>
<dbReference type="InterPro" id="IPR028978">
    <property type="entry name" value="Chorismate_lyase_/UTRA_dom_sf"/>
</dbReference>
<dbReference type="PROSITE" id="PS50949">
    <property type="entry name" value="HTH_GNTR"/>
    <property type="match status" value="1"/>
</dbReference>
<name>A0AAI9IIJ3_9BURK</name>
<dbReference type="PANTHER" id="PTHR44846:SF1">
    <property type="entry name" value="MANNOSYL-D-GLYCERATE TRANSPORT_METABOLISM SYSTEM REPRESSOR MNGR-RELATED"/>
    <property type="match status" value="1"/>
</dbReference>